<accession>A0A0L0P287</accession>
<dbReference type="EMBL" id="LGST01000020">
    <property type="protein sequence ID" value="KNE00111.1"/>
    <property type="molecule type" value="Genomic_DNA"/>
</dbReference>
<name>A0A0L0P287_CANAR</name>
<sequence>MQQLLLLKSQKQSPLKFTRRPIPKSCSLQYKALHNMRLSLRKALVRGTREVNHFRTHLQAEHELPNLKTFIYTLNFLFSIAAGPLESGEA</sequence>
<proteinExistence type="predicted"/>
<dbReference type="VEuPathDB" id="FungiDB:QG37_03060"/>
<protein>
    <submittedName>
        <fullName evidence="1">Uncharacterized protein</fullName>
    </submittedName>
</protein>
<dbReference type="AlphaFoldDB" id="A0A0L0P287"/>
<comment type="caution">
    <text evidence="1">The sequence shown here is derived from an EMBL/GenBank/DDBJ whole genome shotgun (WGS) entry which is preliminary data.</text>
</comment>
<reference evidence="2" key="1">
    <citation type="journal article" date="2015" name="BMC Genomics">
        <title>Draft genome of a commonly misdiagnosed multidrug resistant pathogen Candida auris.</title>
        <authorList>
            <person name="Chatterjee S."/>
            <person name="Alampalli S.V."/>
            <person name="Nageshan R.K."/>
            <person name="Chettiar S.T."/>
            <person name="Joshi S."/>
            <person name="Tatu U.S."/>
        </authorList>
    </citation>
    <scope>NUCLEOTIDE SEQUENCE [LARGE SCALE GENOMIC DNA]</scope>
    <source>
        <strain evidence="2">6684</strain>
    </source>
</reference>
<gene>
    <name evidence="1" type="ORF">QG37_03060</name>
</gene>
<organism evidence="1 2">
    <name type="scientific">Candidozyma auris</name>
    <name type="common">Yeast</name>
    <name type="synonym">Candida auris</name>
    <dbReference type="NCBI Taxonomy" id="498019"/>
    <lineage>
        <taxon>Eukaryota</taxon>
        <taxon>Fungi</taxon>
        <taxon>Dikarya</taxon>
        <taxon>Ascomycota</taxon>
        <taxon>Saccharomycotina</taxon>
        <taxon>Pichiomycetes</taxon>
        <taxon>Metschnikowiaceae</taxon>
        <taxon>Candidozyma</taxon>
    </lineage>
</organism>
<evidence type="ECO:0000313" key="2">
    <source>
        <dbReference type="Proteomes" id="UP000037122"/>
    </source>
</evidence>
<evidence type="ECO:0000313" key="1">
    <source>
        <dbReference type="EMBL" id="KNE00111.1"/>
    </source>
</evidence>
<dbReference type="Proteomes" id="UP000037122">
    <property type="component" value="Unassembled WGS sequence"/>
</dbReference>